<dbReference type="EMBL" id="LXQA010485284">
    <property type="protein sequence ID" value="MCI54789.1"/>
    <property type="molecule type" value="Genomic_DNA"/>
</dbReference>
<dbReference type="AlphaFoldDB" id="A0A392T1A6"/>
<keyword evidence="2" id="KW-1185">Reference proteome</keyword>
<evidence type="ECO:0000313" key="1">
    <source>
        <dbReference type="EMBL" id="MCI54789.1"/>
    </source>
</evidence>
<proteinExistence type="predicted"/>
<feature type="non-terminal residue" evidence="1">
    <location>
        <position position="79"/>
    </location>
</feature>
<sequence length="79" mass="8989">MSDTSDSSIDEIQDNNNCQCNELNYWKSIVEMNGLNVLTESQDKALDAIESIPDVNLKKKMLEILIKDNTRDNVLKVTE</sequence>
<comment type="caution">
    <text evidence="1">The sequence shown here is derived from an EMBL/GenBank/DDBJ whole genome shotgun (WGS) entry which is preliminary data.</text>
</comment>
<name>A0A392T1A6_9FABA</name>
<protein>
    <submittedName>
        <fullName evidence="1">Uncharacterized protein</fullName>
    </submittedName>
</protein>
<organism evidence="1 2">
    <name type="scientific">Trifolium medium</name>
    <dbReference type="NCBI Taxonomy" id="97028"/>
    <lineage>
        <taxon>Eukaryota</taxon>
        <taxon>Viridiplantae</taxon>
        <taxon>Streptophyta</taxon>
        <taxon>Embryophyta</taxon>
        <taxon>Tracheophyta</taxon>
        <taxon>Spermatophyta</taxon>
        <taxon>Magnoliopsida</taxon>
        <taxon>eudicotyledons</taxon>
        <taxon>Gunneridae</taxon>
        <taxon>Pentapetalae</taxon>
        <taxon>rosids</taxon>
        <taxon>fabids</taxon>
        <taxon>Fabales</taxon>
        <taxon>Fabaceae</taxon>
        <taxon>Papilionoideae</taxon>
        <taxon>50 kb inversion clade</taxon>
        <taxon>NPAAA clade</taxon>
        <taxon>Hologalegina</taxon>
        <taxon>IRL clade</taxon>
        <taxon>Trifolieae</taxon>
        <taxon>Trifolium</taxon>
    </lineage>
</organism>
<dbReference type="Proteomes" id="UP000265520">
    <property type="component" value="Unassembled WGS sequence"/>
</dbReference>
<reference evidence="1 2" key="1">
    <citation type="journal article" date="2018" name="Front. Plant Sci.">
        <title>Red Clover (Trifolium pratense) and Zigzag Clover (T. medium) - A Picture of Genomic Similarities and Differences.</title>
        <authorList>
            <person name="Dluhosova J."/>
            <person name="Istvanek J."/>
            <person name="Nedelnik J."/>
            <person name="Repkova J."/>
        </authorList>
    </citation>
    <scope>NUCLEOTIDE SEQUENCE [LARGE SCALE GENOMIC DNA]</scope>
    <source>
        <strain evidence="2">cv. 10/8</strain>
        <tissue evidence="1">Leaf</tissue>
    </source>
</reference>
<evidence type="ECO:0000313" key="2">
    <source>
        <dbReference type="Proteomes" id="UP000265520"/>
    </source>
</evidence>
<accession>A0A392T1A6</accession>